<keyword evidence="1" id="KW-0732">Signal</keyword>
<sequence>MKTTLPTLALAAASLVAAAQAKTTALASASVAAPAASTAPSAYLIVMTATVAAQSAAATPADVQANLAQLERVAAAAPSAWEPRYYQARGYLKLGFAGKDGDQQDQLFDQAQTALDQAKKLPGADQAEVLILQAYIYQGRIMVSPMTRGMVYAGRVADALGQAKALAPGNPRVYLLLGNDLFYRPAMFGGGAEKAQPLYAKAKALFATFRPATALSPAWGEKMNDAMLAKTSAEATK</sequence>
<dbReference type="RefSeq" id="WP_188561706.1">
    <property type="nucleotide sequence ID" value="NZ_BMGY01000013.1"/>
</dbReference>
<feature type="chain" id="PRO_5046219243" description="Tetratricopeptide repeat protein" evidence="1">
    <location>
        <begin position="22"/>
        <end position="237"/>
    </location>
</feature>
<name>A0ABQ2A5Z2_9BACT</name>
<gene>
    <name evidence="2" type="ORF">GCM10011495_17710</name>
</gene>
<evidence type="ECO:0000313" key="2">
    <source>
        <dbReference type="EMBL" id="GGH84845.1"/>
    </source>
</evidence>
<proteinExistence type="predicted"/>
<evidence type="ECO:0008006" key="4">
    <source>
        <dbReference type="Google" id="ProtNLM"/>
    </source>
</evidence>
<protein>
    <recommendedName>
        <fullName evidence="4">Tetratricopeptide repeat protein</fullName>
    </recommendedName>
</protein>
<organism evidence="2 3">
    <name type="scientific">Hymenobacter frigidus</name>
    <dbReference type="NCBI Taxonomy" id="1524095"/>
    <lineage>
        <taxon>Bacteria</taxon>
        <taxon>Pseudomonadati</taxon>
        <taxon>Bacteroidota</taxon>
        <taxon>Cytophagia</taxon>
        <taxon>Cytophagales</taxon>
        <taxon>Hymenobacteraceae</taxon>
        <taxon>Hymenobacter</taxon>
    </lineage>
</organism>
<evidence type="ECO:0000256" key="1">
    <source>
        <dbReference type="SAM" id="SignalP"/>
    </source>
</evidence>
<comment type="caution">
    <text evidence="2">The sequence shown here is derived from an EMBL/GenBank/DDBJ whole genome shotgun (WGS) entry which is preliminary data.</text>
</comment>
<keyword evidence="3" id="KW-1185">Reference proteome</keyword>
<dbReference type="Proteomes" id="UP000637774">
    <property type="component" value="Unassembled WGS sequence"/>
</dbReference>
<accession>A0ABQ2A5Z2</accession>
<feature type="signal peptide" evidence="1">
    <location>
        <begin position="1"/>
        <end position="21"/>
    </location>
</feature>
<reference evidence="3" key="1">
    <citation type="journal article" date="2019" name="Int. J. Syst. Evol. Microbiol.">
        <title>The Global Catalogue of Microorganisms (GCM) 10K type strain sequencing project: providing services to taxonomists for standard genome sequencing and annotation.</title>
        <authorList>
            <consortium name="The Broad Institute Genomics Platform"/>
            <consortium name="The Broad Institute Genome Sequencing Center for Infectious Disease"/>
            <person name="Wu L."/>
            <person name="Ma J."/>
        </authorList>
    </citation>
    <scope>NUCLEOTIDE SEQUENCE [LARGE SCALE GENOMIC DNA]</scope>
    <source>
        <strain evidence="3">CGMCC 1.14966</strain>
    </source>
</reference>
<dbReference type="EMBL" id="BMGY01000013">
    <property type="protein sequence ID" value="GGH84845.1"/>
    <property type="molecule type" value="Genomic_DNA"/>
</dbReference>
<evidence type="ECO:0000313" key="3">
    <source>
        <dbReference type="Proteomes" id="UP000637774"/>
    </source>
</evidence>